<protein>
    <submittedName>
        <fullName evidence="1">Uncharacterized protein</fullName>
    </submittedName>
</protein>
<accession>A0A166BHE5</accession>
<reference evidence="1 2" key="1">
    <citation type="journal article" date="2016" name="Mol. Biol. Evol.">
        <title>Comparative Genomics of Early-Diverging Mushroom-Forming Fungi Provides Insights into the Origins of Lignocellulose Decay Capabilities.</title>
        <authorList>
            <person name="Nagy L.G."/>
            <person name="Riley R."/>
            <person name="Tritt A."/>
            <person name="Adam C."/>
            <person name="Daum C."/>
            <person name="Floudas D."/>
            <person name="Sun H."/>
            <person name="Yadav J.S."/>
            <person name="Pangilinan J."/>
            <person name="Larsson K.H."/>
            <person name="Matsuura K."/>
            <person name="Barry K."/>
            <person name="Labutti K."/>
            <person name="Kuo R."/>
            <person name="Ohm R.A."/>
            <person name="Bhattacharya S.S."/>
            <person name="Shirouzu T."/>
            <person name="Yoshinaga Y."/>
            <person name="Martin F.M."/>
            <person name="Grigoriev I.V."/>
            <person name="Hibbett D.S."/>
        </authorList>
    </citation>
    <scope>NUCLEOTIDE SEQUENCE [LARGE SCALE GENOMIC DNA]</scope>
    <source>
        <strain evidence="1 2">HHB12029</strain>
    </source>
</reference>
<dbReference type="EMBL" id="KV425896">
    <property type="protein sequence ID" value="KZW01110.1"/>
    <property type="molecule type" value="Genomic_DNA"/>
</dbReference>
<dbReference type="AlphaFoldDB" id="A0A166BHE5"/>
<proteinExistence type="predicted"/>
<evidence type="ECO:0000313" key="2">
    <source>
        <dbReference type="Proteomes" id="UP000077266"/>
    </source>
</evidence>
<keyword evidence="2" id="KW-1185">Reference proteome</keyword>
<organism evidence="1 2">
    <name type="scientific">Exidia glandulosa HHB12029</name>
    <dbReference type="NCBI Taxonomy" id="1314781"/>
    <lineage>
        <taxon>Eukaryota</taxon>
        <taxon>Fungi</taxon>
        <taxon>Dikarya</taxon>
        <taxon>Basidiomycota</taxon>
        <taxon>Agaricomycotina</taxon>
        <taxon>Agaricomycetes</taxon>
        <taxon>Auriculariales</taxon>
        <taxon>Exidiaceae</taxon>
        <taxon>Exidia</taxon>
    </lineage>
</organism>
<sequence>MGARLLKSTRLAVDLRSLVFPLSSVPTPARLTGATRARFAPVRCSHCTMLAARWHDESLPRRAPS</sequence>
<dbReference type="InParanoid" id="A0A166BHE5"/>
<name>A0A166BHE5_EXIGL</name>
<dbReference type="Proteomes" id="UP000077266">
    <property type="component" value="Unassembled WGS sequence"/>
</dbReference>
<gene>
    <name evidence="1" type="ORF">EXIGLDRAFT_719495</name>
</gene>
<evidence type="ECO:0000313" key="1">
    <source>
        <dbReference type="EMBL" id="KZW01110.1"/>
    </source>
</evidence>